<feature type="region of interest" description="Disordered" evidence="3">
    <location>
        <begin position="210"/>
        <end position="234"/>
    </location>
</feature>
<evidence type="ECO:0000313" key="6">
    <source>
        <dbReference type="Proteomes" id="UP000245320"/>
    </source>
</evidence>
<dbReference type="InterPro" id="IPR029422">
    <property type="entry name" value="CCDC74_C"/>
</dbReference>
<evidence type="ECO:0000259" key="5">
    <source>
        <dbReference type="Pfam" id="PF14917"/>
    </source>
</evidence>
<accession>A0A6J3PVD3</accession>
<proteinExistence type="predicted"/>
<dbReference type="InterPro" id="IPR040370">
    <property type="entry name" value="CCDC74A/CCDC74B/CCDC92"/>
</dbReference>
<evidence type="ECO:0000256" key="1">
    <source>
        <dbReference type="ARBA" id="ARBA00023054"/>
    </source>
</evidence>
<feature type="compositionally biased region" description="Polar residues" evidence="3">
    <location>
        <begin position="217"/>
        <end position="226"/>
    </location>
</feature>
<dbReference type="Pfam" id="PF14916">
    <property type="entry name" value="CCDC92"/>
    <property type="match status" value="1"/>
</dbReference>
<keyword evidence="6" id="KW-1185">Reference proteome</keyword>
<sequence length="370" mass="40409">MDFTQSPPAGRARFHGDTELSIGRRATEWPCVRSGGGYTSAAGVAAGLRPPSSGIPGSRGASRPRLPAVPPYPGQHGAPVGLSEAQKRALDLEKRLQFLQQQHSETLVKLHEEIEHLKRENKDLHYKLIMNQKPQRKGSISSSSFQSNKSISNTVVSANSQGKARSQRTSSKKQDSKADVPQKLDLEEEPLVAALLHSSRVDKALGAQGLAKDKVESSNPAATSVAGSLHKGKQVPGVPPAMRLPLHLCKPATLQQCEVVIRQLWNANLLQAQELQHLKSLLERSQRHRAALEEARPGSPKDQEALHPGAMLLPKVATRGVSKKCLILSRAPMAECAILPALKRSLKSNFAERQRRLQAVQSRWLHYSVL</sequence>
<feature type="domain" description="CCDC92/74 N-terminal" evidence="4">
    <location>
        <begin position="87"/>
        <end position="139"/>
    </location>
</feature>
<feature type="domain" description="Coiled coil protein 74 C-terminal" evidence="5">
    <location>
        <begin position="244"/>
        <end position="366"/>
    </location>
</feature>
<feature type="compositionally biased region" description="Basic and acidic residues" evidence="3">
    <location>
        <begin position="172"/>
        <end position="184"/>
    </location>
</feature>
<gene>
    <name evidence="7" type="primary">CCDC74B</name>
</gene>
<reference evidence="7" key="1">
    <citation type="submission" date="2025-08" db="UniProtKB">
        <authorList>
            <consortium name="RefSeq"/>
        </authorList>
    </citation>
    <scope>IDENTIFICATION</scope>
    <source>
        <tissue evidence="7">Spleen</tissue>
    </source>
</reference>
<evidence type="ECO:0000256" key="3">
    <source>
        <dbReference type="SAM" id="MobiDB-lite"/>
    </source>
</evidence>
<dbReference type="Pfam" id="PF14917">
    <property type="entry name" value="CCDC74_C"/>
    <property type="match status" value="1"/>
</dbReference>
<dbReference type="CTD" id="91409"/>
<dbReference type="PANTHER" id="PTHR14882:SF5">
    <property type="entry name" value="COILED-COIL DOMAIN CONTAINING 74A"/>
    <property type="match status" value="1"/>
</dbReference>
<feature type="region of interest" description="Disordered" evidence="3">
    <location>
        <begin position="154"/>
        <end position="184"/>
    </location>
</feature>
<dbReference type="PANTHER" id="PTHR14882">
    <property type="entry name" value="COILED-COIL DOMAIN-CONTAINING 74A"/>
    <property type="match status" value="1"/>
</dbReference>
<organism evidence="6 7">
    <name type="scientific">Tursiops truncatus</name>
    <name type="common">Atlantic bottle-nosed dolphin</name>
    <name type="synonym">Delphinus truncatus</name>
    <dbReference type="NCBI Taxonomy" id="9739"/>
    <lineage>
        <taxon>Eukaryota</taxon>
        <taxon>Metazoa</taxon>
        <taxon>Chordata</taxon>
        <taxon>Craniata</taxon>
        <taxon>Vertebrata</taxon>
        <taxon>Euteleostomi</taxon>
        <taxon>Mammalia</taxon>
        <taxon>Eutheria</taxon>
        <taxon>Laurasiatheria</taxon>
        <taxon>Artiodactyla</taxon>
        <taxon>Whippomorpha</taxon>
        <taxon>Cetacea</taxon>
        <taxon>Odontoceti</taxon>
        <taxon>Delphinidae</taxon>
        <taxon>Tursiops</taxon>
    </lineage>
</organism>
<evidence type="ECO:0000256" key="2">
    <source>
        <dbReference type="SAM" id="Coils"/>
    </source>
</evidence>
<feature type="coiled-coil region" evidence="2">
    <location>
        <begin position="82"/>
        <end position="127"/>
    </location>
</feature>
<dbReference type="InterPro" id="IPR039496">
    <property type="entry name" value="CCDC92/74_N"/>
</dbReference>
<protein>
    <submittedName>
        <fullName evidence="7">Coiled-coil domain-containing protein 74B</fullName>
    </submittedName>
</protein>
<evidence type="ECO:0000313" key="7">
    <source>
        <dbReference type="RefSeq" id="XP_033693813.1"/>
    </source>
</evidence>
<dbReference type="AlphaFoldDB" id="A0A6J3PVD3"/>
<dbReference type="Proteomes" id="UP000245320">
    <property type="component" value="Chromosome 13"/>
</dbReference>
<feature type="compositionally biased region" description="Polar residues" evidence="3">
    <location>
        <begin position="154"/>
        <end position="169"/>
    </location>
</feature>
<dbReference type="RefSeq" id="XP_033693813.1">
    <property type="nucleotide sequence ID" value="XM_033837922.1"/>
</dbReference>
<evidence type="ECO:0000259" key="4">
    <source>
        <dbReference type="Pfam" id="PF14916"/>
    </source>
</evidence>
<dbReference type="InParanoid" id="A0A6J3PVD3"/>
<name>A0A6J3PVD3_TURTR</name>
<dbReference type="FunCoup" id="A0A6J3PVD3">
    <property type="interactions" value="205"/>
</dbReference>
<keyword evidence="1 2" id="KW-0175">Coiled coil</keyword>
<dbReference type="OrthoDB" id="2155209at2759"/>